<comment type="function">
    <text evidence="1 13">Transfers the gamma-phosphate of ATP to the 4'-position of a tetraacyldisaccharide 1-phosphate intermediate (termed DS-1-P) to form tetraacyldisaccharide 1,4'-bis-phosphate (lipid IVA).</text>
</comment>
<evidence type="ECO:0000313" key="14">
    <source>
        <dbReference type="EMBL" id="TCS92331.1"/>
    </source>
</evidence>
<dbReference type="GO" id="GO:0005524">
    <property type="term" value="F:ATP binding"/>
    <property type="evidence" value="ECO:0007669"/>
    <property type="project" value="UniProtKB-UniRule"/>
</dbReference>
<dbReference type="HAMAP" id="MF_00409">
    <property type="entry name" value="LpxK"/>
    <property type="match status" value="1"/>
</dbReference>
<evidence type="ECO:0000256" key="3">
    <source>
        <dbReference type="ARBA" id="ARBA00012071"/>
    </source>
</evidence>
<keyword evidence="8 13" id="KW-0547">Nucleotide-binding</keyword>
<keyword evidence="10 13" id="KW-0067">ATP-binding</keyword>
<evidence type="ECO:0000256" key="13">
    <source>
        <dbReference type="HAMAP-Rule" id="MF_00409"/>
    </source>
</evidence>
<dbReference type="GO" id="GO:0005886">
    <property type="term" value="C:plasma membrane"/>
    <property type="evidence" value="ECO:0007669"/>
    <property type="project" value="TreeGrafter"/>
</dbReference>
<evidence type="ECO:0000256" key="5">
    <source>
        <dbReference type="ARBA" id="ARBA00022516"/>
    </source>
</evidence>
<evidence type="ECO:0000256" key="6">
    <source>
        <dbReference type="ARBA" id="ARBA00022556"/>
    </source>
</evidence>
<dbReference type="PANTHER" id="PTHR42724">
    <property type="entry name" value="TETRAACYLDISACCHARIDE 4'-KINASE"/>
    <property type="match status" value="1"/>
</dbReference>
<sequence>MSNWRARATHWLEQRWYGAVPPNMVLRGLAMLFERVARSRRADFLSDKRRAQRVGVPVIVVGNLAVGGAGKTPLTIALVHALSSRGFRPGVISRGYGRAGIRPHRVSVDDDAHVAGDEPLLIARRTGVPVAVAAKRIDAARLLLQSDDIDVLIADDGMQHYALARDIEILAVDGRRRFGNGHLLPAGPLREPIERAAACDFIVVNGGRAAPDEVAMQLELMSAVALASDESIPLESFAGRAVHAVAGIAEPDRFFDALRVRGLRIEAHGFSDHHAFTPADLEFGDEFPVLMTEKDAVKCVSFARGHWYAVPVSAQLPDAFFDAVSARLADLKGNT</sequence>
<evidence type="ECO:0000256" key="12">
    <source>
        <dbReference type="ARBA" id="ARBA00029757"/>
    </source>
</evidence>
<dbReference type="InterPro" id="IPR027417">
    <property type="entry name" value="P-loop_NTPase"/>
</dbReference>
<keyword evidence="7 13" id="KW-0808">Transferase</keyword>
<dbReference type="GO" id="GO:0009029">
    <property type="term" value="F:lipid-A 4'-kinase activity"/>
    <property type="evidence" value="ECO:0007669"/>
    <property type="project" value="UniProtKB-UniRule"/>
</dbReference>
<reference evidence="14 15" key="1">
    <citation type="submission" date="2019-03" db="EMBL/GenBank/DDBJ databases">
        <title>Genomic Encyclopedia of Type Strains, Phase IV (KMG-IV): sequencing the most valuable type-strain genomes for metagenomic binning, comparative biology and taxonomic classification.</title>
        <authorList>
            <person name="Goeker M."/>
        </authorList>
    </citation>
    <scope>NUCLEOTIDE SEQUENCE [LARGE SCALE GENOMIC DNA]</scope>
    <source>
        <strain evidence="14 15">DSM 21944</strain>
    </source>
</reference>
<dbReference type="EMBL" id="SMAF01000036">
    <property type="protein sequence ID" value="TCS92331.1"/>
    <property type="molecule type" value="Genomic_DNA"/>
</dbReference>
<dbReference type="GO" id="GO:0009245">
    <property type="term" value="P:lipid A biosynthetic process"/>
    <property type="evidence" value="ECO:0007669"/>
    <property type="project" value="UniProtKB-UniRule"/>
</dbReference>
<dbReference type="AlphaFoldDB" id="A0A4R3KZT4"/>
<comment type="similarity">
    <text evidence="13">Belongs to the LpxK family.</text>
</comment>
<dbReference type="NCBIfam" id="TIGR00682">
    <property type="entry name" value="lpxK"/>
    <property type="match status" value="1"/>
</dbReference>
<evidence type="ECO:0000313" key="15">
    <source>
        <dbReference type="Proteomes" id="UP000294599"/>
    </source>
</evidence>
<dbReference type="GO" id="GO:0009244">
    <property type="term" value="P:lipopolysaccharide core region biosynthetic process"/>
    <property type="evidence" value="ECO:0007669"/>
    <property type="project" value="TreeGrafter"/>
</dbReference>
<feature type="binding site" evidence="13">
    <location>
        <begin position="65"/>
        <end position="72"/>
    </location>
    <ligand>
        <name>ATP</name>
        <dbReference type="ChEBI" id="CHEBI:30616"/>
    </ligand>
</feature>
<keyword evidence="6 13" id="KW-0441">Lipid A biosynthesis</keyword>
<proteinExistence type="inferred from homology"/>
<dbReference type="Pfam" id="PF02606">
    <property type="entry name" value="LpxK"/>
    <property type="match status" value="1"/>
</dbReference>
<gene>
    <name evidence="13" type="primary">lpxK</name>
    <name evidence="14" type="ORF">EDC25_1365</name>
</gene>
<dbReference type="SUPFAM" id="SSF52540">
    <property type="entry name" value="P-loop containing nucleoside triphosphate hydrolases"/>
    <property type="match status" value="1"/>
</dbReference>
<comment type="catalytic activity">
    <reaction evidence="13">
        <text>a lipid A disaccharide + ATP = a lipid IVA + ADP + H(+)</text>
        <dbReference type="Rhea" id="RHEA:67840"/>
        <dbReference type="ChEBI" id="CHEBI:15378"/>
        <dbReference type="ChEBI" id="CHEBI:30616"/>
        <dbReference type="ChEBI" id="CHEBI:176343"/>
        <dbReference type="ChEBI" id="CHEBI:176425"/>
        <dbReference type="ChEBI" id="CHEBI:456216"/>
        <dbReference type="EC" id="2.7.1.130"/>
    </reaction>
</comment>
<dbReference type="OrthoDB" id="9766423at2"/>
<evidence type="ECO:0000256" key="11">
    <source>
        <dbReference type="ARBA" id="ARBA00023098"/>
    </source>
</evidence>
<evidence type="ECO:0000256" key="9">
    <source>
        <dbReference type="ARBA" id="ARBA00022777"/>
    </source>
</evidence>
<organism evidence="14 15">
    <name type="scientific">Pseudofulvimonas gallinarii</name>
    <dbReference type="NCBI Taxonomy" id="634155"/>
    <lineage>
        <taxon>Bacteria</taxon>
        <taxon>Pseudomonadati</taxon>
        <taxon>Pseudomonadota</taxon>
        <taxon>Gammaproteobacteria</taxon>
        <taxon>Lysobacterales</taxon>
        <taxon>Rhodanobacteraceae</taxon>
        <taxon>Pseudofulvimonas</taxon>
    </lineage>
</organism>
<comment type="caution">
    <text evidence="14">The sequence shown here is derived from an EMBL/GenBank/DDBJ whole genome shotgun (WGS) entry which is preliminary data.</text>
</comment>
<dbReference type="PANTHER" id="PTHR42724:SF1">
    <property type="entry name" value="TETRAACYLDISACCHARIDE 4'-KINASE, MITOCHONDRIAL-RELATED"/>
    <property type="match status" value="1"/>
</dbReference>
<keyword evidence="5 13" id="KW-0444">Lipid biosynthesis</keyword>
<evidence type="ECO:0000256" key="4">
    <source>
        <dbReference type="ARBA" id="ARBA00016436"/>
    </source>
</evidence>
<evidence type="ECO:0000256" key="2">
    <source>
        <dbReference type="ARBA" id="ARBA00004870"/>
    </source>
</evidence>
<comment type="pathway">
    <text evidence="2 13">Glycolipid biosynthesis; lipid IV(A) biosynthesis; lipid IV(A) from (3R)-3-hydroxytetradecanoyl-[acyl-carrier-protein] and UDP-N-acetyl-alpha-D-glucosamine: step 6/6.</text>
</comment>
<evidence type="ECO:0000256" key="1">
    <source>
        <dbReference type="ARBA" id="ARBA00002274"/>
    </source>
</evidence>
<dbReference type="Proteomes" id="UP000294599">
    <property type="component" value="Unassembled WGS sequence"/>
</dbReference>
<evidence type="ECO:0000256" key="8">
    <source>
        <dbReference type="ARBA" id="ARBA00022741"/>
    </source>
</evidence>
<evidence type="ECO:0000256" key="7">
    <source>
        <dbReference type="ARBA" id="ARBA00022679"/>
    </source>
</evidence>
<evidence type="ECO:0000256" key="10">
    <source>
        <dbReference type="ARBA" id="ARBA00022840"/>
    </source>
</evidence>
<dbReference type="UniPathway" id="UPA00359">
    <property type="reaction ID" value="UER00482"/>
</dbReference>
<accession>A0A4R3KZT4</accession>
<dbReference type="InterPro" id="IPR003758">
    <property type="entry name" value="LpxK"/>
</dbReference>
<keyword evidence="11 13" id="KW-0443">Lipid metabolism</keyword>
<name>A0A4R3KZT4_9GAMM</name>
<dbReference type="EC" id="2.7.1.130" evidence="3 13"/>
<keyword evidence="9 13" id="KW-0418">Kinase</keyword>
<keyword evidence="15" id="KW-1185">Reference proteome</keyword>
<protein>
    <recommendedName>
        <fullName evidence="4 13">Tetraacyldisaccharide 4'-kinase</fullName>
        <ecNumber evidence="3 13">2.7.1.130</ecNumber>
    </recommendedName>
    <alternativeName>
        <fullName evidence="12 13">Lipid A 4'-kinase</fullName>
    </alternativeName>
</protein>